<reference evidence="1" key="2">
    <citation type="submission" date="2021-08" db="EMBL/GenBank/DDBJ databases">
        <authorList>
            <person name="Tani A."/>
            <person name="Ola A."/>
            <person name="Ogura Y."/>
            <person name="Katsura K."/>
            <person name="Hayashi T."/>
        </authorList>
    </citation>
    <scope>NUCLEOTIDE SEQUENCE</scope>
    <source>
        <strain evidence="1">NBRC 15689</strain>
    </source>
</reference>
<proteinExistence type="predicted"/>
<dbReference type="Proteomes" id="UP001055156">
    <property type="component" value="Unassembled WGS sequence"/>
</dbReference>
<organism evidence="1 2">
    <name type="scientific">Methylobacterium organophilum</name>
    <dbReference type="NCBI Taxonomy" id="410"/>
    <lineage>
        <taxon>Bacteria</taxon>
        <taxon>Pseudomonadati</taxon>
        <taxon>Pseudomonadota</taxon>
        <taxon>Alphaproteobacteria</taxon>
        <taxon>Hyphomicrobiales</taxon>
        <taxon>Methylobacteriaceae</taxon>
        <taxon>Methylobacterium</taxon>
    </lineage>
</organism>
<dbReference type="InterPro" id="IPR021686">
    <property type="entry name" value="DUF3268"/>
</dbReference>
<evidence type="ECO:0000313" key="1">
    <source>
        <dbReference type="EMBL" id="GJE26268.1"/>
    </source>
</evidence>
<reference evidence="1" key="1">
    <citation type="journal article" date="2021" name="Front. Microbiol.">
        <title>Comprehensive Comparative Genomics and Phenotyping of Methylobacterium Species.</title>
        <authorList>
            <person name="Alessa O."/>
            <person name="Ogura Y."/>
            <person name="Fujitani Y."/>
            <person name="Takami H."/>
            <person name="Hayashi T."/>
            <person name="Sahin N."/>
            <person name="Tani A."/>
        </authorList>
    </citation>
    <scope>NUCLEOTIDE SEQUENCE</scope>
    <source>
        <strain evidence="1">NBRC 15689</strain>
    </source>
</reference>
<evidence type="ECO:0000313" key="2">
    <source>
        <dbReference type="Proteomes" id="UP001055156"/>
    </source>
</evidence>
<gene>
    <name evidence="1" type="ORF">LKMONMHP_1117</name>
</gene>
<dbReference type="RefSeq" id="WP_238310237.1">
    <property type="nucleotide sequence ID" value="NZ_BPQV01000003.1"/>
</dbReference>
<name>A0ABQ4T3T7_METOR</name>
<comment type="caution">
    <text evidence="1">The sequence shown here is derived from an EMBL/GenBank/DDBJ whole genome shotgun (WGS) entry which is preliminary data.</text>
</comment>
<accession>A0ABQ4T3T7</accession>
<sequence>MPAPTCSCGATARLTSGAEIYPNRPDLADTPIWACPTCEDTYCGCHPGTEEPLGTPADASLREARMLLHRRRVDPLWKDAHKLEAYGDLDAADVKAVQRAARVRVYRFLAARMGLTEEQCHVGMFTLEQCREAWGALQGVTYPQIRDWAKFGDRRKPGKRSAA</sequence>
<dbReference type="Pfam" id="PF11672">
    <property type="entry name" value="DUF3268"/>
    <property type="match status" value="1"/>
</dbReference>
<protein>
    <submittedName>
        <fullName evidence="1">Uncharacterized protein</fullName>
    </submittedName>
</protein>
<keyword evidence="2" id="KW-1185">Reference proteome</keyword>
<dbReference type="EMBL" id="BPQV01000003">
    <property type="protein sequence ID" value="GJE26268.1"/>
    <property type="molecule type" value="Genomic_DNA"/>
</dbReference>